<gene>
    <name evidence="11" type="ORF">NSK_001658</name>
</gene>
<keyword evidence="7" id="KW-0342">GTP-binding</keyword>
<evidence type="ECO:0000256" key="3">
    <source>
        <dbReference type="ARBA" id="ARBA00012715"/>
    </source>
</evidence>
<evidence type="ECO:0000313" key="12">
    <source>
        <dbReference type="Proteomes" id="UP000355283"/>
    </source>
</evidence>
<name>A0A4D9D7H9_9STRA</name>
<dbReference type="PANTHER" id="PTHR11109:SF7">
    <property type="entry name" value="GTP CYCLOHYDROLASE 1"/>
    <property type="match status" value="1"/>
</dbReference>
<feature type="domain" description="GTP cyclohydrolase I" evidence="10">
    <location>
        <begin position="197"/>
        <end position="373"/>
    </location>
</feature>
<proteinExistence type="inferred from homology"/>
<evidence type="ECO:0000256" key="4">
    <source>
        <dbReference type="ARBA" id="ARBA00017272"/>
    </source>
</evidence>
<reference evidence="11 12" key="1">
    <citation type="submission" date="2019-01" db="EMBL/GenBank/DDBJ databases">
        <title>Nuclear Genome Assembly of the Microalgal Biofuel strain Nannochloropsis salina CCMP1776.</title>
        <authorList>
            <person name="Hovde B."/>
        </authorList>
    </citation>
    <scope>NUCLEOTIDE SEQUENCE [LARGE SCALE GENOMIC DNA]</scope>
    <source>
        <strain evidence="11 12">CCMP1776</strain>
    </source>
</reference>
<dbReference type="FunFam" id="3.30.1130.10:FF:000012">
    <property type="entry name" value="GTP cyclohydrolase 1"/>
    <property type="match status" value="1"/>
</dbReference>
<accession>A0A4D9D7H9</accession>
<evidence type="ECO:0000256" key="5">
    <source>
        <dbReference type="ARBA" id="ARBA00022741"/>
    </source>
</evidence>
<dbReference type="InterPro" id="IPR043133">
    <property type="entry name" value="GTP-CH-I_C/QueF"/>
</dbReference>
<dbReference type="AlphaFoldDB" id="A0A4D9D7H9"/>
<dbReference type="GO" id="GO:0008270">
    <property type="term" value="F:zinc ion binding"/>
    <property type="evidence" value="ECO:0007669"/>
    <property type="project" value="TreeGrafter"/>
</dbReference>
<dbReference type="EC" id="3.5.4.16" evidence="3"/>
<feature type="compositionally biased region" description="Low complexity" evidence="9">
    <location>
        <begin position="14"/>
        <end position="30"/>
    </location>
</feature>
<evidence type="ECO:0000256" key="2">
    <source>
        <dbReference type="ARBA" id="ARBA00008085"/>
    </source>
</evidence>
<organism evidence="11 12">
    <name type="scientific">Nannochloropsis salina CCMP1776</name>
    <dbReference type="NCBI Taxonomy" id="1027361"/>
    <lineage>
        <taxon>Eukaryota</taxon>
        <taxon>Sar</taxon>
        <taxon>Stramenopiles</taxon>
        <taxon>Ochrophyta</taxon>
        <taxon>Eustigmatophyceae</taxon>
        <taxon>Eustigmatales</taxon>
        <taxon>Monodopsidaceae</taxon>
        <taxon>Microchloropsis</taxon>
        <taxon>Microchloropsis salina</taxon>
    </lineage>
</organism>
<dbReference type="NCBIfam" id="NF006825">
    <property type="entry name" value="PRK09347.1-2"/>
    <property type="match status" value="1"/>
</dbReference>
<dbReference type="PROSITE" id="PS00860">
    <property type="entry name" value="GTP_CYCLOHYDROL_1_2"/>
    <property type="match status" value="1"/>
</dbReference>
<keyword evidence="6" id="KW-0378">Hydrolase</keyword>
<feature type="compositionally biased region" description="Polar residues" evidence="9">
    <location>
        <begin position="44"/>
        <end position="60"/>
    </location>
</feature>
<dbReference type="GO" id="GO:0003934">
    <property type="term" value="F:GTP cyclohydrolase I activity"/>
    <property type="evidence" value="ECO:0007669"/>
    <property type="project" value="UniProtKB-EC"/>
</dbReference>
<dbReference type="InterPro" id="IPR020602">
    <property type="entry name" value="GTP_CycHdrlase_I_dom"/>
</dbReference>
<dbReference type="CDD" id="cd00642">
    <property type="entry name" value="GTP_cyclohydro1"/>
    <property type="match status" value="1"/>
</dbReference>
<sequence length="382" mass="40661">MALPVHDVEDPTPVTESSSSSETGSESVGSLDDEATDMAFHQRGTVSHGNGNFKNTSNDSTSRKDENVPCHTTPATCGNGRFPFQTAAAAAAAAAAAVARLPLLGAGSDNLLLNKTSGETARGQQQEHYRHNGTCCRGHDEDEDEEESVAEGGSGHRNGSVVHGANKLAAHGKHGQRAEIDEDSGGGSEEERLRRMSAAVRTLLECVGEDPDREGLRATPMRMAKALLYCTKGYDQTVAGVVGGAVFEEDHSEMVVVKDINVFSMCEHHMVPFLGKVHIGYIPRSKVLGLSKLARIAEMYARRLQIQERLTKQIAQAINEAIQPLGVAVVIEATHMCMVMRGVEKPGSATITSSVTGAFKSNAATRSEFFSLIKSGNGGFGR</sequence>
<dbReference type="HAMAP" id="MF_00223">
    <property type="entry name" value="FolE"/>
    <property type="match status" value="1"/>
</dbReference>
<dbReference type="Pfam" id="PF01227">
    <property type="entry name" value="GTP_cyclohydroI"/>
    <property type="match status" value="1"/>
</dbReference>
<comment type="similarity">
    <text evidence="2">Belongs to the GTP cyclohydrolase I family.</text>
</comment>
<comment type="pathway">
    <text evidence="1">Cofactor biosynthesis; 7,8-dihydroneopterin triphosphate biosynthesis; 7,8-dihydroneopterin triphosphate from GTP: step 1/1.</text>
</comment>
<evidence type="ECO:0000256" key="1">
    <source>
        <dbReference type="ARBA" id="ARBA00005080"/>
    </source>
</evidence>
<dbReference type="InterPro" id="IPR043134">
    <property type="entry name" value="GTP-CH-I_N"/>
</dbReference>
<evidence type="ECO:0000256" key="8">
    <source>
        <dbReference type="ARBA" id="ARBA00030854"/>
    </source>
</evidence>
<dbReference type="Proteomes" id="UP000355283">
    <property type="component" value="Unassembled WGS sequence"/>
</dbReference>
<evidence type="ECO:0000313" key="11">
    <source>
        <dbReference type="EMBL" id="TFJ87326.1"/>
    </source>
</evidence>
<dbReference type="OrthoDB" id="4966at2759"/>
<dbReference type="GO" id="GO:0046654">
    <property type="term" value="P:tetrahydrofolate biosynthetic process"/>
    <property type="evidence" value="ECO:0007669"/>
    <property type="project" value="InterPro"/>
</dbReference>
<keyword evidence="12" id="KW-1185">Reference proteome</keyword>
<dbReference type="GO" id="GO:0005737">
    <property type="term" value="C:cytoplasm"/>
    <property type="evidence" value="ECO:0007669"/>
    <property type="project" value="TreeGrafter"/>
</dbReference>
<dbReference type="FunFam" id="1.10.286.10:FF:000003">
    <property type="entry name" value="GTP cyclohydrolase 1"/>
    <property type="match status" value="1"/>
</dbReference>
<evidence type="ECO:0000256" key="6">
    <source>
        <dbReference type="ARBA" id="ARBA00022801"/>
    </source>
</evidence>
<dbReference type="NCBIfam" id="TIGR00063">
    <property type="entry name" value="folE"/>
    <property type="match status" value="1"/>
</dbReference>
<dbReference type="UniPathway" id="UPA00848">
    <property type="reaction ID" value="UER00151"/>
</dbReference>
<protein>
    <recommendedName>
        <fullName evidence="4">GTP cyclohydrolase 1</fullName>
        <ecNumber evidence="3">3.5.4.16</ecNumber>
    </recommendedName>
    <alternativeName>
        <fullName evidence="8">GTP cyclohydrolase I</fullName>
    </alternativeName>
</protein>
<dbReference type="PROSITE" id="PS00859">
    <property type="entry name" value="GTP_CYCLOHYDROL_1_1"/>
    <property type="match status" value="1"/>
</dbReference>
<dbReference type="Gene3D" id="1.10.286.10">
    <property type="match status" value="1"/>
</dbReference>
<dbReference type="SUPFAM" id="SSF55620">
    <property type="entry name" value="Tetrahydrobiopterin biosynthesis enzymes-like"/>
    <property type="match status" value="1"/>
</dbReference>
<dbReference type="GO" id="GO:0005525">
    <property type="term" value="F:GTP binding"/>
    <property type="evidence" value="ECO:0007669"/>
    <property type="project" value="UniProtKB-KW"/>
</dbReference>
<dbReference type="PANTHER" id="PTHR11109">
    <property type="entry name" value="GTP CYCLOHYDROLASE I"/>
    <property type="match status" value="1"/>
</dbReference>
<keyword evidence="5" id="KW-0547">Nucleotide-binding</keyword>
<feature type="region of interest" description="Disordered" evidence="9">
    <location>
        <begin position="119"/>
        <end position="194"/>
    </location>
</feature>
<dbReference type="InterPro" id="IPR001474">
    <property type="entry name" value="GTP_CycHdrlase_I"/>
</dbReference>
<feature type="region of interest" description="Disordered" evidence="9">
    <location>
        <begin position="1"/>
        <end position="68"/>
    </location>
</feature>
<evidence type="ECO:0000256" key="7">
    <source>
        <dbReference type="ARBA" id="ARBA00023134"/>
    </source>
</evidence>
<dbReference type="EMBL" id="SDOX01000006">
    <property type="protein sequence ID" value="TFJ87326.1"/>
    <property type="molecule type" value="Genomic_DNA"/>
</dbReference>
<dbReference type="Gene3D" id="3.30.1130.10">
    <property type="match status" value="1"/>
</dbReference>
<dbReference type="NCBIfam" id="NF006826">
    <property type="entry name" value="PRK09347.1-3"/>
    <property type="match status" value="1"/>
</dbReference>
<dbReference type="InterPro" id="IPR018234">
    <property type="entry name" value="GTP_CycHdrlase_I_CS"/>
</dbReference>
<evidence type="ECO:0000259" key="10">
    <source>
        <dbReference type="Pfam" id="PF01227"/>
    </source>
</evidence>
<comment type="caution">
    <text evidence="11">The sequence shown here is derived from an EMBL/GenBank/DDBJ whole genome shotgun (WGS) entry which is preliminary data.</text>
</comment>
<dbReference type="GO" id="GO:0006729">
    <property type="term" value="P:tetrahydrobiopterin biosynthetic process"/>
    <property type="evidence" value="ECO:0007669"/>
    <property type="project" value="TreeGrafter"/>
</dbReference>
<evidence type="ECO:0000256" key="9">
    <source>
        <dbReference type="SAM" id="MobiDB-lite"/>
    </source>
</evidence>